<accession>A0A9X3IP22</accession>
<name>A0A9X3IP22_9HYPH</name>
<keyword evidence="3" id="KW-1185">Reference proteome</keyword>
<evidence type="ECO:0000313" key="3">
    <source>
        <dbReference type="Proteomes" id="UP001144805"/>
    </source>
</evidence>
<keyword evidence="1" id="KW-0812">Transmembrane</keyword>
<feature type="transmembrane region" description="Helical" evidence="1">
    <location>
        <begin position="70"/>
        <end position="92"/>
    </location>
</feature>
<dbReference type="AlphaFoldDB" id="A0A9X3IP22"/>
<dbReference type="EMBL" id="JAPKNK010000010">
    <property type="protein sequence ID" value="MCX5571505.1"/>
    <property type="molecule type" value="Genomic_DNA"/>
</dbReference>
<protein>
    <submittedName>
        <fullName evidence="2">Uncharacterized protein</fullName>
    </submittedName>
</protein>
<reference evidence="2" key="1">
    <citation type="submission" date="2022-11" db="EMBL/GenBank/DDBJ databases">
        <title>Biodiversity and phylogenetic relationships of bacteria.</title>
        <authorList>
            <person name="Machado R.A.R."/>
            <person name="Bhat A."/>
            <person name="Loulou A."/>
            <person name="Kallel S."/>
        </authorList>
    </citation>
    <scope>NUCLEOTIDE SEQUENCE</scope>
    <source>
        <strain evidence="2">K-TC2</strain>
    </source>
</reference>
<keyword evidence="1" id="KW-1133">Transmembrane helix</keyword>
<organism evidence="2 3">
    <name type="scientific">Kaistia nematophila</name>
    <dbReference type="NCBI Taxonomy" id="2994654"/>
    <lineage>
        <taxon>Bacteria</taxon>
        <taxon>Pseudomonadati</taxon>
        <taxon>Pseudomonadota</taxon>
        <taxon>Alphaproteobacteria</taxon>
        <taxon>Hyphomicrobiales</taxon>
        <taxon>Kaistiaceae</taxon>
        <taxon>Kaistia</taxon>
    </lineage>
</organism>
<sequence length="98" mass="10314">MVILKKGAGIDLTSILSGLISEFKDLLSLKVTAGAVNALTLIGLFLLIGAFFVPVILFQIADAVSGADNWIRNAALGIFSTVVFCIVGVLSVKYARDD</sequence>
<proteinExistence type="predicted"/>
<comment type="caution">
    <text evidence="2">The sequence shown here is derived from an EMBL/GenBank/DDBJ whole genome shotgun (WGS) entry which is preliminary data.</text>
</comment>
<dbReference type="RefSeq" id="WP_266340464.1">
    <property type="nucleotide sequence ID" value="NZ_JAPKNK010000010.1"/>
</dbReference>
<evidence type="ECO:0000256" key="1">
    <source>
        <dbReference type="SAM" id="Phobius"/>
    </source>
</evidence>
<feature type="transmembrane region" description="Helical" evidence="1">
    <location>
        <begin position="35"/>
        <end position="58"/>
    </location>
</feature>
<keyword evidence="1" id="KW-0472">Membrane</keyword>
<evidence type="ECO:0000313" key="2">
    <source>
        <dbReference type="EMBL" id="MCX5571505.1"/>
    </source>
</evidence>
<gene>
    <name evidence="2" type="ORF">OSH07_20060</name>
</gene>
<dbReference type="Proteomes" id="UP001144805">
    <property type="component" value="Unassembled WGS sequence"/>
</dbReference>